<comment type="subcellular location">
    <subcellularLocation>
        <location evidence="1">Cell membrane</location>
        <topology evidence="1">Multi-pass membrane protein</topology>
    </subcellularLocation>
</comment>
<keyword evidence="2" id="KW-0472">Membrane</keyword>
<gene>
    <name evidence="5" type="ORF">PCOR1329_LOCUS15892</name>
</gene>
<sequence length="124" mass="12735">MDTGSGDLVVLGVGDVVPADVRLLVASDFKVKEMPLTGEPDDVPKKAQVPKRSGQGGDAEKLRPENCAYSGCDVTSGSGRGIVIRTGMETEVGKIAGMLTDGGEAKSTCFGLLPDTAGNQTPLQ</sequence>
<protein>
    <recommendedName>
        <fullName evidence="4">P-type ATPase A domain-containing protein</fullName>
    </recommendedName>
</protein>
<evidence type="ECO:0000256" key="1">
    <source>
        <dbReference type="ARBA" id="ARBA00004651"/>
    </source>
</evidence>
<dbReference type="Proteomes" id="UP001189429">
    <property type="component" value="Unassembled WGS sequence"/>
</dbReference>
<organism evidence="5 6">
    <name type="scientific">Prorocentrum cordatum</name>
    <dbReference type="NCBI Taxonomy" id="2364126"/>
    <lineage>
        <taxon>Eukaryota</taxon>
        <taxon>Sar</taxon>
        <taxon>Alveolata</taxon>
        <taxon>Dinophyceae</taxon>
        <taxon>Prorocentrales</taxon>
        <taxon>Prorocentraceae</taxon>
        <taxon>Prorocentrum</taxon>
    </lineage>
</organism>
<accession>A0ABN9QXU0</accession>
<keyword evidence="2" id="KW-1003">Cell membrane</keyword>
<comment type="caution">
    <text evidence="5">The sequence shown here is derived from an EMBL/GenBank/DDBJ whole genome shotgun (WGS) entry which is preliminary data.</text>
</comment>
<feature type="non-terminal residue" evidence="5">
    <location>
        <position position="124"/>
    </location>
</feature>
<dbReference type="InterPro" id="IPR050510">
    <property type="entry name" value="Cation_transp_ATPase_P-type"/>
</dbReference>
<dbReference type="EMBL" id="CAUYUJ010004845">
    <property type="protein sequence ID" value="CAK0811183.1"/>
    <property type="molecule type" value="Genomic_DNA"/>
</dbReference>
<dbReference type="InterPro" id="IPR008250">
    <property type="entry name" value="ATPase_P-typ_transduc_dom_A_sf"/>
</dbReference>
<dbReference type="PANTHER" id="PTHR43294">
    <property type="entry name" value="SODIUM/POTASSIUM-TRANSPORTING ATPASE SUBUNIT ALPHA"/>
    <property type="match status" value="1"/>
</dbReference>
<dbReference type="SUPFAM" id="SSF81653">
    <property type="entry name" value="Calcium ATPase, transduction domain A"/>
    <property type="match status" value="1"/>
</dbReference>
<keyword evidence="6" id="KW-1185">Reference proteome</keyword>
<evidence type="ECO:0000313" key="5">
    <source>
        <dbReference type="EMBL" id="CAK0811183.1"/>
    </source>
</evidence>
<dbReference type="Gene3D" id="2.70.150.10">
    <property type="entry name" value="Calcium-transporting ATPase, cytoplasmic transduction domain A"/>
    <property type="match status" value="1"/>
</dbReference>
<dbReference type="Pfam" id="PF00122">
    <property type="entry name" value="E1-E2_ATPase"/>
    <property type="match status" value="1"/>
</dbReference>
<name>A0ABN9QXU0_9DINO</name>
<proteinExistence type="predicted"/>
<evidence type="ECO:0000256" key="2">
    <source>
        <dbReference type="ARBA" id="ARBA00022475"/>
    </source>
</evidence>
<dbReference type="PANTHER" id="PTHR43294:SF21">
    <property type="entry name" value="CATION TRANSPORTING ATPASE"/>
    <property type="match status" value="1"/>
</dbReference>
<evidence type="ECO:0000256" key="3">
    <source>
        <dbReference type="SAM" id="MobiDB-lite"/>
    </source>
</evidence>
<evidence type="ECO:0000259" key="4">
    <source>
        <dbReference type="Pfam" id="PF00122"/>
    </source>
</evidence>
<feature type="region of interest" description="Disordered" evidence="3">
    <location>
        <begin position="34"/>
        <end position="65"/>
    </location>
</feature>
<dbReference type="InterPro" id="IPR059000">
    <property type="entry name" value="ATPase_P-type_domA"/>
</dbReference>
<evidence type="ECO:0000313" key="6">
    <source>
        <dbReference type="Proteomes" id="UP001189429"/>
    </source>
</evidence>
<feature type="domain" description="P-type ATPase A" evidence="4">
    <location>
        <begin position="6"/>
        <end position="98"/>
    </location>
</feature>
<reference evidence="5" key="1">
    <citation type="submission" date="2023-10" db="EMBL/GenBank/DDBJ databases">
        <authorList>
            <person name="Chen Y."/>
            <person name="Shah S."/>
            <person name="Dougan E. K."/>
            <person name="Thang M."/>
            <person name="Chan C."/>
        </authorList>
    </citation>
    <scope>NUCLEOTIDE SEQUENCE [LARGE SCALE GENOMIC DNA]</scope>
</reference>